<keyword evidence="1" id="KW-0223">Dioxygenase</keyword>
<dbReference type="GO" id="GO:0051213">
    <property type="term" value="F:dioxygenase activity"/>
    <property type="evidence" value="ECO:0007669"/>
    <property type="project" value="UniProtKB-KW"/>
</dbReference>
<sequence length="111" mass="12241">MNGRPIRDFHAHIYFDAVEVDAARALAQRANAKFGIRVGQYHPGPVGPHPRGSVQLTVPTQQFGEVATWLAVNRDGLTVFAHASTGDDRADHRDHVVWFGPSEPLDLSIFD</sequence>
<dbReference type="InterPro" id="IPR023389">
    <property type="entry name" value="DOPA-like_sf"/>
</dbReference>
<dbReference type="PANTHER" id="PTHR36423">
    <property type="entry name" value="AFR070WP"/>
    <property type="match status" value="1"/>
</dbReference>
<dbReference type="Gene3D" id="3.30.70.1240">
    <property type="entry name" value="DOPA-like domains"/>
    <property type="match status" value="1"/>
</dbReference>
<evidence type="ECO:0000313" key="1">
    <source>
        <dbReference type="EMBL" id="QDP18995.1"/>
    </source>
</evidence>
<dbReference type="SUPFAM" id="SSF143410">
    <property type="entry name" value="DOPA-like"/>
    <property type="match status" value="1"/>
</dbReference>
<accession>A0A516IPZ9</accession>
<protein>
    <submittedName>
        <fullName evidence="1">4,5-dioxygenase</fullName>
    </submittedName>
</protein>
<dbReference type="OrthoDB" id="572228at2"/>
<dbReference type="KEGG" id="sxa:FMM02_02880"/>
<proteinExistence type="predicted"/>
<dbReference type="EMBL" id="CP041659">
    <property type="protein sequence ID" value="QDP18995.1"/>
    <property type="molecule type" value="Genomic_DNA"/>
</dbReference>
<dbReference type="InterPro" id="IPR014980">
    <property type="entry name" value="DOPA_dioxygen"/>
</dbReference>
<evidence type="ECO:0000313" key="2">
    <source>
        <dbReference type="Proteomes" id="UP000321857"/>
    </source>
</evidence>
<keyword evidence="1" id="KW-0560">Oxidoreductase</keyword>
<name>A0A516IPZ9_9SPHN</name>
<dbReference type="RefSeq" id="WP_147493454.1">
    <property type="nucleotide sequence ID" value="NZ_CP041659.1"/>
</dbReference>
<dbReference type="Pfam" id="PF08883">
    <property type="entry name" value="DOPA_dioxygen"/>
    <property type="match status" value="1"/>
</dbReference>
<reference evidence="1 2" key="1">
    <citation type="submission" date="2019-07" db="EMBL/GenBank/DDBJ databases">
        <title>Sphingomonas AE3 Genome sequencing and assembly.</title>
        <authorList>
            <person name="Kim H."/>
        </authorList>
    </citation>
    <scope>NUCLEOTIDE SEQUENCE [LARGE SCALE GENOMIC DNA]</scope>
    <source>
        <strain evidence="1 2">AE3</strain>
    </source>
</reference>
<keyword evidence="2" id="KW-1185">Reference proteome</keyword>
<dbReference type="PIRSF" id="PIRSF028139">
    <property type="entry name" value="DOPA-diox_rel_Mll2280"/>
    <property type="match status" value="1"/>
</dbReference>
<dbReference type="Proteomes" id="UP000321857">
    <property type="component" value="Chromosome"/>
</dbReference>
<gene>
    <name evidence="1" type="ORF">FMM02_02880</name>
</gene>
<dbReference type="PANTHER" id="PTHR36423:SF2">
    <property type="entry name" value="AFR070WP"/>
    <property type="match status" value="1"/>
</dbReference>
<dbReference type="AlphaFoldDB" id="A0A516IPZ9"/>
<organism evidence="1 2">
    <name type="scientific">Sphingomonas xanthus</name>
    <dbReference type="NCBI Taxonomy" id="2594473"/>
    <lineage>
        <taxon>Bacteria</taxon>
        <taxon>Pseudomonadati</taxon>
        <taxon>Pseudomonadota</taxon>
        <taxon>Alphaproteobacteria</taxon>
        <taxon>Sphingomonadales</taxon>
        <taxon>Sphingomonadaceae</taxon>
        <taxon>Sphingomonas</taxon>
    </lineage>
</organism>